<proteinExistence type="predicted"/>
<sequence>MDTALIALQGLILGRARVIRHGFAQGLDVTADLDLLVHLARNWSAHPDYPADAVAAYLARLGD</sequence>
<accession>A0ABV3DMA1</accession>
<evidence type="ECO:0000313" key="2">
    <source>
        <dbReference type="Proteomes" id="UP001551482"/>
    </source>
</evidence>
<protein>
    <submittedName>
        <fullName evidence="1">Uncharacterized protein</fullName>
    </submittedName>
</protein>
<dbReference type="EMBL" id="JBEZFP010000073">
    <property type="protein sequence ID" value="MEU8136868.1"/>
    <property type="molecule type" value="Genomic_DNA"/>
</dbReference>
<gene>
    <name evidence="1" type="ORF">AB0C36_25575</name>
</gene>
<dbReference type="Proteomes" id="UP001551482">
    <property type="component" value="Unassembled WGS sequence"/>
</dbReference>
<keyword evidence="2" id="KW-1185">Reference proteome</keyword>
<evidence type="ECO:0000313" key="1">
    <source>
        <dbReference type="EMBL" id="MEU8136868.1"/>
    </source>
</evidence>
<reference evidence="1 2" key="1">
    <citation type="submission" date="2024-06" db="EMBL/GenBank/DDBJ databases">
        <title>The Natural Products Discovery Center: Release of the First 8490 Sequenced Strains for Exploring Actinobacteria Biosynthetic Diversity.</title>
        <authorList>
            <person name="Kalkreuter E."/>
            <person name="Kautsar S.A."/>
            <person name="Yang D."/>
            <person name="Bader C.D."/>
            <person name="Teijaro C.N."/>
            <person name="Fluegel L."/>
            <person name="Davis C.M."/>
            <person name="Simpson J.R."/>
            <person name="Lauterbach L."/>
            <person name="Steele A.D."/>
            <person name="Gui C."/>
            <person name="Meng S."/>
            <person name="Li G."/>
            <person name="Viehrig K."/>
            <person name="Ye F."/>
            <person name="Su P."/>
            <person name="Kiefer A.F."/>
            <person name="Nichols A."/>
            <person name="Cepeda A.J."/>
            <person name="Yan W."/>
            <person name="Fan B."/>
            <person name="Jiang Y."/>
            <person name="Adhikari A."/>
            <person name="Zheng C.-J."/>
            <person name="Schuster L."/>
            <person name="Cowan T.M."/>
            <person name="Smanski M.J."/>
            <person name="Chevrette M.G."/>
            <person name="De Carvalho L.P.S."/>
            <person name="Shen B."/>
        </authorList>
    </citation>
    <scope>NUCLEOTIDE SEQUENCE [LARGE SCALE GENOMIC DNA]</scope>
    <source>
        <strain evidence="1 2">NPDC048946</strain>
    </source>
</reference>
<name>A0ABV3DMA1_9ACTN</name>
<dbReference type="RefSeq" id="WP_358357910.1">
    <property type="nucleotide sequence ID" value="NZ_JBEZFP010000073.1"/>
</dbReference>
<organism evidence="1 2">
    <name type="scientific">Streptodolium elevatio</name>
    <dbReference type="NCBI Taxonomy" id="3157996"/>
    <lineage>
        <taxon>Bacteria</taxon>
        <taxon>Bacillati</taxon>
        <taxon>Actinomycetota</taxon>
        <taxon>Actinomycetes</taxon>
        <taxon>Kitasatosporales</taxon>
        <taxon>Streptomycetaceae</taxon>
        <taxon>Streptodolium</taxon>
    </lineage>
</organism>
<comment type="caution">
    <text evidence="1">The sequence shown here is derived from an EMBL/GenBank/DDBJ whole genome shotgun (WGS) entry which is preliminary data.</text>
</comment>